<proteinExistence type="predicted"/>
<feature type="domain" description="TniQ" evidence="1">
    <location>
        <begin position="8"/>
        <end position="174"/>
    </location>
</feature>
<comment type="caution">
    <text evidence="2">The sequence shown here is derived from an EMBL/GenBank/DDBJ whole genome shotgun (WGS) entry which is preliminary data.</text>
</comment>
<dbReference type="Pfam" id="PF06527">
    <property type="entry name" value="TniQ"/>
    <property type="match status" value="1"/>
</dbReference>
<name>A0ABS0D1W5_9NOCA</name>
<dbReference type="EMBL" id="JADLQX010000059">
    <property type="protein sequence ID" value="MBF6302799.1"/>
    <property type="molecule type" value="Genomic_DNA"/>
</dbReference>
<evidence type="ECO:0000313" key="3">
    <source>
        <dbReference type="Proteomes" id="UP000702209"/>
    </source>
</evidence>
<dbReference type="RefSeq" id="WP_195133981.1">
    <property type="nucleotide sequence ID" value="NZ_JADLQX010000059.1"/>
</dbReference>
<accession>A0ABS0D1W5</accession>
<keyword evidence="3" id="KW-1185">Reference proteome</keyword>
<gene>
    <name evidence="2" type="ORF">IU459_35485</name>
</gene>
<evidence type="ECO:0000259" key="1">
    <source>
        <dbReference type="Pfam" id="PF06527"/>
    </source>
</evidence>
<protein>
    <submittedName>
        <fullName evidence="2">TniQ family protein</fullName>
    </submittedName>
</protein>
<sequence>MSAPARWPLHPQPDLLESLSSWLERLARIYRMPVKTLLASLGPEMPAHMVDNDWWEVPEPLVKALAERTGVEPALLRTMTLGGWAGALLDKYAGREFDAQEVFDTYVRENSVLLRPGEAGRNHVNDRHWRGPWLPGPQFRLRHCPVCYTDPDRPRALAWRLPLVSGCAEHRCLLINATETWKLHLPEHERPQPVPVAEPLASLDRYTYQGLTTGRVRLPGRTIDVAVWMRLLRTLIDEVSMLGRRQDTRERLELIWQTTGRGPRGGLIVWKPYELMDPPMQEAMRHAAAVALELVVARRITAEGDLASAVVTPPDAPVYEGDRPTPLVSVWRQAITEVTAAIDRARFDPATAQQLLALATLSTRTLEHFEREREFLVKLGIPTDFLPTTTEYATRLCPMCDNDVYAVIRTMGVRIDGLPSPMRIGHGPP</sequence>
<evidence type="ECO:0000313" key="2">
    <source>
        <dbReference type="EMBL" id="MBF6302799.1"/>
    </source>
</evidence>
<dbReference type="Proteomes" id="UP000702209">
    <property type="component" value="Unassembled WGS sequence"/>
</dbReference>
<dbReference type="InterPro" id="IPR009492">
    <property type="entry name" value="TniQ"/>
</dbReference>
<reference evidence="2 3" key="1">
    <citation type="submission" date="2020-10" db="EMBL/GenBank/DDBJ databases">
        <title>Identification of Nocardia species via Next-generation sequencing and recognition of intraspecies genetic diversity.</title>
        <authorList>
            <person name="Li P."/>
            <person name="Li P."/>
            <person name="Lu B."/>
        </authorList>
    </citation>
    <scope>NUCLEOTIDE SEQUENCE [LARGE SCALE GENOMIC DNA]</scope>
    <source>
        <strain evidence="2 3">BJ06-0157</strain>
    </source>
</reference>
<organism evidence="2 3">
    <name type="scientific">Nocardia amamiensis</name>
    <dbReference type="NCBI Taxonomy" id="404578"/>
    <lineage>
        <taxon>Bacteria</taxon>
        <taxon>Bacillati</taxon>
        <taxon>Actinomycetota</taxon>
        <taxon>Actinomycetes</taxon>
        <taxon>Mycobacteriales</taxon>
        <taxon>Nocardiaceae</taxon>
        <taxon>Nocardia</taxon>
    </lineage>
</organism>